<dbReference type="AlphaFoldDB" id="A0A9P9D4L9"/>
<dbReference type="EMBL" id="JAGMUU010000050">
    <property type="protein sequence ID" value="KAH7112618.1"/>
    <property type="molecule type" value="Genomic_DNA"/>
</dbReference>
<evidence type="ECO:0000313" key="2">
    <source>
        <dbReference type="EMBL" id="KAH7112618.1"/>
    </source>
</evidence>
<feature type="coiled-coil region" evidence="1">
    <location>
        <begin position="275"/>
        <end position="348"/>
    </location>
</feature>
<evidence type="ECO:0000313" key="3">
    <source>
        <dbReference type="Proteomes" id="UP000717696"/>
    </source>
</evidence>
<protein>
    <recommendedName>
        <fullName evidence="4">DDE-1 domain-containing protein</fullName>
    </recommendedName>
</protein>
<organism evidence="2 3">
    <name type="scientific">Dactylonectria estremocensis</name>
    <dbReference type="NCBI Taxonomy" id="1079267"/>
    <lineage>
        <taxon>Eukaryota</taxon>
        <taxon>Fungi</taxon>
        <taxon>Dikarya</taxon>
        <taxon>Ascomycota</taxon>
        <taxon>Pezizomycotina</taxon>
        <taxon>Sordariomycetes</taxon>
        <taxon>Hypocreomycetidae</taxon>
        <taxon>Hypocreales</taxon>
        <taxon>Nectriaceae</taxon>
        <taxon>Dactylonectria</taxon>
    </lineage>
</organism>
<dbReference type="OrthoDB" id="5095728at2759"/>
<evidence type="ECO:0000256" key="1">
    <source>
        <dbReference type="SAM" id="Coils"/>
    </source>
</evidence>
<dbReference type="Proteomes" id="UP000717696">
    <property type="component" value="Unassembled WGS sequence"/>
</dbReference>
<sequence>MMKKAKRPISFQPGNKESLTAVDAISAAGKAIPSFLILSAKILLEDYTASTLNDDIILTRTNSGYNNTDRAFQWLQHFNWWSFHHSDSFAGFTIEQWFGYPYDITESTLKERCKGHFILIRTLNSSGTANYSISSLLSFPRIQAVSYNRLMFEKAGLWPISEDIVLEPLIEQEADRKEPLFPGRIQSIEMTPRRTKRKLQAVLETDIFNESITNVMKDVITALNVSIISQQAQNRIHKLTEERISREARRTKTRRQIQGVKDGALSMGQLRAKVKARADEEYEDEAKQLTRAQEKMMRDIQKQEQEKARKDCVGQLVLRGRAAAAAKKQAEEDYREKLNNQIPEEEKDQATQLLKQWNKADDLKKWSLYHTRPLPILKMLPEVVKWKREAEA</sequence>
<comment type="caution">
    <text evidence="2">The sequence shown here is derived from an EMBL/GenBank/DDBJ whole genome shotgun (WGS) entry which is preliminary data.</text>
</comment>
<keyword evidence="1" id="KW-0175">Coiled coil</keyword>
<gene>
    <name evidence="2" type="ORF">B0J13DRAFT_534058</name>
</gene>
<reference evidence="2" key="1">
    <citation type="journal article" date="2021" name="Nat. Commun.">
        <title>Genetic determinants of endophytism in the Arabidopsis root mycobiome.</title>
        <authorList>
            <person name="Mesny F."/>
            <person name="Miyauchi S."/>
            <person name="Thiergart T."/>
            <person name="Pickel B."/>
            <person name="Atanasova L."/>
            <person name="Karlsson M."/>
            <person name="Huettel B."/>
            <person name="Barry K.W."/>
            <person name="Haridas S."/>
            <person name="Chen C."/>
            <person name="Bauer D."/>
            <person name="Andreopoulos W."/>
            <person name="Pangilinan J."/>
            <person name="LaButti K."/>
            <person name="Riley R."/>
            <person name="Lipzen A."/>
            <person name="Clum A."/>
            <person name="Drula E."/>
            <person name="Henrissat B."/>
            <person name="Kohler A."/>
            <person name="Grigoriev I.V."/>
            <person name="Martin F.M."/>
            <person name="Hacquard S."/>
        </authorList>
    </citation>
    <scope>NUCLEOTIDE SEQUENCE</scope>
    <source>
        <strain evidence="2">MPI-CAGE-AT-0021</strain>
    </source>
</reference>
<accession>A0A9P9D4L9</accession>
<proteinExistence type="predicted"/>
<keyword evidence="3" id="KW-1185">Reference proteome</keyword>
<evidence type="ECO:0008006" key="4">
    <source>
        <dbReference type="Google" id="ProtNLM"/>
    </source>
</evidence>
<name>A0A9P9D4L9_9HYPO</name>